<dbReference type="AlphaFoldDB" id="W1XVL4"/>
<evidence type="ECO:0000313" key="1">
    <source>
        <dbReference type="EMBL" id="ETJ33505.1"/>
    </source>
</evidence>
<dbReference type="GO" id="GO:0003677">
    <property type="term" value="F:DNA binding"/>
    <property type="evidence" value="ECO:0007669"/>
    <property type="project" value="UniProtKB-KW"/>
</dbReference>
<sequence length="77" mass="8741">LIDIKMPGRLGLDIIREVRENGFSGKFIIVSGYSNFDYAKDAIIKTFNIVNPPYNGKVIITRVPTFNTLSIYTRSEE</sequence>
<feature type="non-terminal residue" evidence="1">
    <location>
        <position position="77"/>
    </location>
</feature>
<keyword evidence="1" id="KW-0238">DNA-binding</keyword>
<proteinExistence type="predicted"/>
<dbReference type="SUPFAM" id="SSF52172">
    <property type="entry name" value="CheY-like"/>
    <property type="match status" value="1"/>
</dbReference>
<gene>
    <name evidence="1" type="ORF">Q604_UNBC12038G0001</name>
</gene>
<dbReference type="InterPro" id="IPR011006">
    <property type="entry name" value="CheY-like_superfamily"/>
</dbReference>
<dbReference type="EMBL" id="AZMM01012038">
    <property type="protein sequence ID" value="ETJ33505.1"/>
    <property type="molecule type" value="Genomic_DNA"/>
</dbReference>
<reference evidence="1" key="1">
    <citation type="submission" date="2013-12" db="EMBL/GenBank/DDBJ databases">
        <title>A Varibaculum cambriense genome reconstructed from a premature infant gut community with otherwise low bacterial novelty that shifts toward anaerobic metabolism during the third week of life.</title>
        <authorList>
            <person name="Brown C.T."/>
            <person name="Sharon I."/>
            <person name="Thomas B.C."/>
            <person name="Castelle C.J."/>
            <person name="Morowitz M.J."/>
            <person name="Banfield J.F."/>
        </authorList>
    </citation>
    <scope>NUCLEOTIDE SEQUENCE</scope>
</reference>
<protein>
    <submittedName>
        <fullName evidence="1">AraC-type DNA-binding protein</fullName>
    </submittedName>
</protein>
<comment type="caution">
    <text evidence="1">The sequence shown here is derived from an EMBL/GenBank/DDBJ whole genome shotgun (WGS) entry which is preliminary data.</text>
</comment>
<name>W1XVL4_9ZZZZ</name>
<feature type="non-terminal residue" evidence="1">
    <location>
        <position position="1"/>
    </location>
</feature>
<accession>W1XVL4</accession>
<organism evidence="1">
    <name type="scientific">human gut metagenome</name>
    <dbReference type="NCBI Taxonomy" id="408170"/>
    <lineage>
        <taxon>unclassified sequences</taxon>
        <taxon>metagenomes</taxon>
        <taxon>organismal metagenomes</taxon>
    </lineage>
</organism>
<dbReference type="Gene3D" id="3.40.50.2300">
    <property type="match status" value="1"/>
</dbReference>